<feature type="transmembrane region" description="Helical" evidence="1">
    <location>
        <begin position="12"/>
        <end position="30"/>
    </location>
</feature>
<proteinExistence type="predicted"/>
<dbReference type="PANTHER" id="PTHR37804">
    <property type="entry name" value="CDAA REGULATORY PROTEIN CDAR"/>
    <property type="match status" value="1"/>
</dbReference>
<keyword evidence="3" id="KW-1185">Reference proteome</keyword>
<evidence type="ECO:0000313" key="3">
    <source>
        <dbReference type="Proteomes" id="UP000182321"/>
    </source>
</evidence>
<dbReference type="InterPro" id="IPR053154">
    <property type="entry name" value="c-di-AMP_regulator"/>
</dbReference>
<dbReference type="Proteomes" id="UP000182321">
    <property type="component" value="Unassembled WGS sequence"/>
</dbReference>
<accession>A0A1H7GYT8</accession>
<dbReference type="EMBL" id="FNZX01000005">
    <property type="protein sequence ID" value="SEK43198.1"/>
    <property type="molecule type" value="Genomic_DNA"/>
</dbReference>
<keyword evidence="1" id="KW-1133">Transmembrane helix</keyword>
<sequence length="427" mass="45271">MKQKIINALTKDVGLKILAVVFSFLLWLVVVNIDDPTQTRTFTAVVTVTNEDVLKTAGKLYEIKDGVNTVSFRVTAKRSIIEKLSPSDFSATADMNSLENEERIPVTIAAKSYANYITISSKQNYLYVVLEDEQTERFVIEAQTTGTIEAGLTVDSVTSSPTVITVTGPEDVVSTIDKVVASANITGVTSNFTESVIPKFYDSEGNEVDSKELTLSVSTVSVSVNFSNIKTVDLVVKTSGTLSPHLTLDSIKTDPSSVGIKGEVTALNDVTSITIPDTVINLSDLTGSFTTTVDISSYLPEGVTLADGSSSKVTIYVLMSGETASTATVSADNISLINIPEGLAVSLDVTSVQVNVFGTTDMLAALDATAIKGTIDCTNLTVGESQTVVVQFENIEGVTIQNTSVTVTVIEDTTNSDSTAATEDSEE</sequence>
<dbReference type="Pfam" id="PF07949">
    <property type="entry name" value="YbbR"/>
    <property type="match status" value="2"/>
</dbReference>
<keyword evidence="1" id="KW-0812">Transmembrane</keyword>
<evidence type="ECO:0000256" key="1">
    <source>
        <dbReference type="SAM" id="Phobius"/>
    </source>
</evidence>
<organism evidence="2 3">
    <name type="scientific">Pseudobutyrivibrio ruminis</name>
    <dbReference type="NCBI Taxonomy" id="46206"/>
    <lineage>
        <taxon>Bacteria</taxon>
        <taxon>Bacillati</taxon>
        <taxon>Bacillota</taxon>
        <taxon>Clostridia</taxon>
        <taxon>Lachnospirales</taxon>
        <taxon>Lachnospiraceae</taxon>
        <taxon>Pseudobutyrivibrio</taxon>
    </lineage>
</organism>
<dbReference type="InterPro" id="IPR012505">
    <property type="entry name" value="YbbR"/>
</dbReference>
<evidence type="ECO:0000313" key="2">
    <source>
        <dbReference type="EMBL" id="SEK43198.1"/>
    </source>
</evidence>
<protein>
    <submittedName>
        <fullName evidence="2">YbbR domain-containing protein</fullName>
    </submittedName>
</protein>
<dbReference type="Gene3D" id="2.170.120.40">
    <property type="entry name" value="YbbR-like domain"/>
    <property type="match status" value="2"/>
</dbReference>
<gene>
    <name evidence="2" type="ORF">SAMN02910377_00852</name>
</gene>
<dbReference type="AlphaFoldDB" id="A0A1H7GYT8"/>
<dbReference type="PANTHER" id="PTHR37804:SF1">
    <property type="entry name" value="CDAA REGULATORY PROTEIN CDAR"/>
    <property type="match status" value="1"/>
</dbReference>
<keyword evidence="1" id="KW-0472">Membrane</keyword>
<dbReference type="RefSeq" id="WP_074789579.1">
    <property type="nucleotide sequence ID" value="NZ_FNZX01000005.1"/>
</dbReference>
<dbReference type="Gene3D" id="2.170.120.30">
    <property type="match status" value="2"/>
</dbReference>
<reference evidence="3" key="1">
    <citation type="submission" date="2016-10" db="EMBL/GenBank/DDBJ databases">
        <authorList>
            <person name="Varghese N."/>
        </authorList>
    </citation>
    <scope>NUCLEOTIDE SEQUENCE [LARGE SCALE GENOMIC DNA]</scope>
    <source>
        <strain evidence="3">ACV-9</strain>
    </source>
</reference>
<name>A0A1H7GYT8_9FIRM</name>